<evidence type="ECO:0000256" key="1">
    <source>
        <dbReference type="ARBA" id="ARBA00022801"/>
    </source>
</evidence>
<dbReference type="Gene3D" id="3.60.40.10">
    <property type="entry name" value="PPM-type phosphatase domain"/>
    <property type="match status" value="1"/>
</dbReference>
<comment type="caution">
    <text evidence="3">The sequence shown here is derived from an EMBL/GenBank/DDBJ whole genome shotgun (WGS) entry which is preliminary data.</text>
</comment>
<evidence type="ECO:0000313" key="3">
    <source>
        <dbReference type="EMBL" id="MFC4804410.1"/>
    </source>
</evidence>
<organism evidence="3 4">
    <name type="scientific">Filifactor villosus</name>
    <dbReference type="NCBI Taxonomy" id="29374"/>
    <lineage>
        <taxon>Bacteria</taxon>
        <taxon>Bacillati</taxon>
        <taxon>Bacillota</taxon>
        <taxon>Clostridia</taxon>
        <taxon>Peptostreptococcales</taxon>
        <taxon>Filifactoraceae</taxon>
        <taxon>Filifactor</taxon>
    </lineage>
</organism>
<dbReference type="EMBL" id="JBHSHL010000014">
    <property type="protein sequence ID" value="MFC4804410.1"/>
    <property type="molecule type" value="Genomic_DNA"/>
</dbReference>
<sequence length="437" mass="49838">MTLSKIRNHISRIYEMTNVLMDKEIFFDIKDELMNSVNEVLDCEVLSLNVFPNDDQSEILLVYTNNISDIAESYQKDSLKINSQRVYRIPSEGYSDFIWSALHHKQYDCSMEGSNAKTKAIFPLVSQDKVLGFIYLILKEGLILDQDDIYFLRQVALFLALSIEKAEMKKIVMESRMREREMALAFDMQQKIMSENNVPFFQGGKISYFYKYGEASGYMPYLSKRLGGDYCEITQIDDQKALIFVADVMGHGMASNYFVSMMKGVLKTCVDLNITDPDELLTKMNMILMKELDKSNLFITAQAMFVDFGDKTIRISNAGHTEPIMLSYKNEEFWYSIISGDKGIPLGIDETLKYAQRKIDVSGFDTILLYTDGIIEATNASGEEFGIDRMIEFCEKKGNADTEQLVHGLYQDVTEFSMDVDDVMTDDILLLAVSLGA</sequence>
<evidence type="ECO:0000313" key="4">
    <source>
        <dbReference type="Proteomes" id="UP001595916"/>
    </source>
</evidence>
<dbReference type="EC" id="3.1.3.16" evidence="3"/>
<dbReference type="SUPFAM" id="SSF55781">
    <property type="entry name" value="GAF domain-like"/>
    <property type="match status" value="1"/>
</dbReference>
<protein>
    <submittedName>
        <fullName evidence="3">GAF domain-containing SpoIIE family protein phosphatase</fullName>
        <ecNumber evidence="3">3.1.3.16</ecNumber>
    </submittedName>
</protein>
<dbReference type="InterPro" id="IPR001932">
    <property type="entry name" value="PPM-type_phosphatase-like_dom"/>
</dbReference>
<dbReference type="Pfam" id="PF07228">
    <property type="entry name" value="SpoIIE"/>
    <property type="match status" value="1"/>
</dbReference>
<dbReference type="InterPro" id="IPR029016">
    <property type="entry name" value="GAF-like_dom_sf"/>
</dbReference>
<reference evidence="4" key="1">
    <citation type="journal article" date="2019" name="Int. J. Syst. Evol. Microbiol.">
        <title>The Global Catalogue of Microorganisms (GCM) 10K type strain sequencing project: providing services to taxonomists for standard genome sequencing and annotation.</title>
        <authorList>
            <consortium name="The Broad Institute Genomics Platform"/>
            <consortium name="The Broad Institute Genome Sequencing Center for Infectious Disease"/>
            <person name="Wu L."/>
            <person name="Ma J."/>
        </authorList>
    </citation>
    <scope>NUCLEOTIDE SEQUENCE [LARGE SCALE GENOMIC DNA]</scope>
    <source>
        <strain evidence="4">CCUG 46385</strain>
    </source>
</reference>
<keyword evidence="4" id="KW-1185">Reference proteome</keyword>
<dbReference type="Gene3D" id="3.30.450.40">
    <property type="match status" value="1"/>
</dbReference>
<dbReference type="PANTHER" id="PTHR43156">
    <property type="entry name" value="STAGE II SPORULATION PROTEIN E-RELATED"/>
    <property type="match status" value="1"/>
</dbReference>
<accession>A0ABV9QJ85</accession>
<dbReference type="SMART" id="SM00331">
    <property type="entry name" value="PP2C_SIG"/>
    <property type="match status" value="1"/>
</dbReference>
<dbReference type="InterPro" id="IPR052016">
    <property type="entry name" value="Bact_Sigma-Reg"/>
</dbReference>
<dbReference type="PANTHER" id="PTHR43156:SF2">
    <property type="entry name" value="STAGE II SPORULATION PROTEIN E"/>
    <property type="match status" value="1"/>
</dbReference>
<gene>
    <name evidence="3" type="ORF">ACFO4R_04875</name>
</gene>
<name>A0ABV9QJ85_9FIRM</name>
<dbReference type="GO" id="GO:0004722">
    <property type="term" value="F:protein serine/threonine phosphatase activity"/>
    <property type="evidence" value="ECO:0007669"/>
    <property type="project" value="UniProtKB-EC"/>
</dbReference>
<feature type="domain" description="PPM-type phosphatase" evidence="2">
    <location>
        <begin position="201"/>
        <end position="435"/>
    </location>
</feature>
<evidence type="ECO:0000259" key="2">
    <source>
        <dbReference type="SMART" id="SM00331"/>
    </source>
</evidence>
<proteinExistence type="predicted"/>
<keyword evidence="1 3" id="KW-0378">Hydrolase</keyword>
<dbReference type="SUPFAM" id="SSF81606">
    <property type="entry name" value="PP2C-like"/>
    <property type="match status" value="1"/>
</dbReference>
<dbReference type="InterPro" id="IPR036457">
    <property type="entry name" value="PPM-type-like_dom_sf"/>
</dbReference>
<dbReference type="Proteomes" id="UP001595916">
    <property type="component" value="Unassembled WGS sequence"/>
</dbReference>
<dbReference type="RefSeq" id="WP_379787916.1">
    <property type="nucleotide sequence ID" value="NZ_JBHSHL010000014.1"/>
</dbReference>